<keyword evidence="3" id="KW-1185">Reference proteome</keyword>
<dbReference type="Proteomes" id="UP001391051">
    <property type="component" value="Unassembled WGS sequence"/>
</dbReference>
<name>A0ABR1Q4N8_9PEZI</name>
<evidence type="ECO:0000313" key="2">
    <source>
        <dbReference type="EMBL" id="KAK7946912.1"/>
    </source>
</evidence>
<protein>
    <submittedName>
        <fullName evidence="2">Uncharacterized protein</fullName>
    </submittedName>
</protein>
<accession>A0ABR1Q4N8</accession>
<keyword evidence="1" id="KW-0472">Membrane</keyword>
<sequence length="588" mass="65956">MALNPSVKLGPWTDHDWSATHLLTVTTTWGTIWKLSLGVVIGLSWPCARVVLVRCWAWVLQTIRISPSDRWEQSEQQPLLYEAFAELSNESEIAAPDAGNGHQGSDVSNLAPVTVEARSPGNSKHTKPSQFWPDIALALLLAVGAVLYAFAGGVVGELPTSNTGLSDNGDCGFWELQRNADWRIQDNDDLVQAEKEARASHYAKTCYRGEWVDNNSQCELFQTPTISHSMEKVNCPFPCPDPDNCICANGIYNSAVRLDTGTFRVDKLGLNATHLPLVRRTSTFVPLNIDNGFVVDKSGAGDDFKFEYYLGPINDTAGFRNFTFSMSGLPFNWDIATYAVSEYDAWQPIEELSRDKDTFMTVIFVSSCRILYNGRCEDPVFPANRELYPIDRPVPKYYNSDPRPRVLVPIDEMRVCANDETVCDSPDELPKCISCELRSAYEMARTVFKRTSTFNSLRYRRGSALVAADGISDYESRQLDEEQWVIESEALFRTSLARLQFNAGDFAMGDRPQGRYRDAYSNTTPDWARYGNSVPYKFPLPSQYTNIRVGYFAFLLIPVGLLVGSLKASYPKKELPFTGSWLVFDSVL</sequence>
<proteinExistence type="predicted"/>
<keyword evidence="1" id="KW-0812">Transmembrane</keyword>
<evidence type="ECO:0000313" key="3">
    <source>
        <dbReference type="Proteomes" id="UP001391051"/>
    </source>
</evidence>
<dbReference type="RefSeq" id="XP_066696946.1">
    <property type="nucleotide sequence ID" value="XM_066847455.1"/>
</dbReference>
<dbReference type="GeneID" id="92080517"/>
<feature type="transmembrane region" description="Helical" evidence="1">
    <location>
        <begin position="549"/>
        <end position="566"/>
    </location>
</feature>
<gene>
    <name evidence="2" type="ORF">PG986_011233</name>
</gene>
<organism evidence="2 3">
    <name type="scientific">Apiospora aurea</name>
    <dbReference type="NCBI Taxonomy" id="335848"/>
    <lineage>
        <taxon>Eukaryota</taxon>
        <taxon>Fungi</taxon>
        <taxon>Dikarya</taxon>
        <taxon>Ascomycota</taxon>
        <taxon>Pezizomycotina</taxon>
        <taxon>Sordariomycetes</taxon>
        <taxon>Xylariomycetidae</taxon>
        <taxon>Amphisphaeriales</taxon>
        <taxon>Apiosporaceae</taxon>
        <taxon>Apiospora</taxon>
    </lineage>
</organism>
<comment type="caution">
    <text evidence="2">The sequence shown here is derived from an EMBL/GenBank/DDBJ whole genome shotgun (WGS) entry which is preliminary data.</text>
</comment>
<dbReference type="EMBL" id="JAQQWE010000007">
    <property type="protein sequence ID" value="KAK7946912.1"/>
    <property type="molecule type" value="Genomic_DNA"/>
</dbReference>
<keyword evidence="1" id="KW-1133">Transmembrane helix</keyword>
<reference evidence="2 3" key="1">
    <citation type="submission" date="2023-01" db="EMBL/GenBank/DDBJ databases">
        <title>Analysis of 21 Apiospora genomes using comparative genomics revels a genus with tremendous synthesis potential of carbohydrate active enzymes and secondary metabolites.</title>
        <authorList>
            <person name="Sorensen T."/>
        </authorList>
    </citation>
    <scope>NUCLEOTIDE SEQUENCE [LARGE SCALE GENOMIC DNA]</scope>
    <source>
        <strain evidence="2 3">CBS 24483</strain>
    </source>
</reference>
<evidence type="ECO:0000256" key="1">
    <source>
        <dbReference type="SAM" id="Phobius"/>
    </source>
</evidence>